<evidence type="ECO:0000256" key="4">
    <source>
        <dbReference type="SAM" id="MobiDB-lite"/>
    </source>
</evidence>
<dbReference type="InterPro" id="IPR036390">
    <property type="entry name" value="WH_DNA-bd_sf"/>
</dbReference>
<dbReference type="GO" id="GO:0003700">
    <property type="term" value="F:DNA-binding transcription factor activity"/>
    <property type="evidence" value="ECO:0007669"/>
    <property type="project" value="InterPro"/>
</dbReference>
<feature type="region of interest" description="Disordered" evidence="4">
    <location>
        <begin position="155"/>
        <end position="179"/>
    </location>
</feature>
<dbReference type="SUPFAM" id="SSF46785">
    <property type="entry name" value="Winged helix' DNA-binding domain"/>
    <property type="match status" value="1"/>
</dbReference>
<evidence type="ECO:0000313" key="6">
    <source>
        <dbReference type="EMBL" id="MWV42858.1"/>
    </source>
</evidence>
<evidence type="ECO:0000256" key="1">
    <source>
        <dbReference type="ARBA" id="ARBA00023015"/>
    </source>
</evidence>
<dbReference type="PROSITE" id="PS50995">
    <property type="entry name" value="HTH_MARR_2"/>
    <property type="match status" value="1"/>
</dbReference>
<evidence type="ECO:0000313" key="7">
    <source>
        <dbReference type="Proteomes" id="UP000460318"/>
    </source>
</evidence>
<accession>A0A7X3IFB8</accession>
<organism evidence="6 7">
    <name type="scientific">Paenibacillus dendrobii</name>
    <dbReference type="NCBI Taxonomy" id="2691084"/>
    <lineage>
        <taxon>Bacteria</taxon>
        <taxon>Bacillati</taxon>
        <taxon>Bacillota</taxon>
        <taxon>Bacilli</taxon>
        <taxon>Bacillales</taxon>
        <taxon>Paenibacillaceae</taxon>
        <taxon>Paenibacillus</taxon>
    </lineage>
</organism>
<dbReference type="Gene3D" id="1.10.10.10">
    <property type="entry name" value="Winged helix-like DNA-binding domain superfamily/Winged helix DNA-binding domain"/>
    <property type="match status" value="1"/>
</dbReference>
<dbReference type="GO" id="GO:0003677">
    <property type="term" value="F:DNA binding"/>
    <property type="evidence" value="ECO:0007669"/>
    <property type="project" value="UniProtKB-KW"/>
</dbReference>
<dbReference type="PANTHER" id="PTHR33164:SF89">
    <property type="entry name" value="MARR FAMILY REGULATORY PROTEIN"/>
    <property type="match status" value="1"/>
</dbReference>
<dbReference type="AlphaFoldDB" id="A0A7X3IFB8"/>
<evidence type="ECO:0000259" key="5">
    <source>
        <dbReference type="PROSITE" id="PS50995"/>
    </source>
</evidence>
<keyword evidence="3" id="KW-0804">Transcription</keyword>
<dbReference type="PANTHER" id="PTHR33164">
    <property type="entry name" value="TRANSCRIPTIONAL REGULATOR, MARR FAMILY"/>
    <property type="match status" value="1"/>
</dbReference>
<keyword evidence="2 6" id="KW-0238">DNA-binding</keyword>
<name>A0A7X3IFB8_9BACL</name>
<protein>
    <submittedName>
        <fullName evidence="6">Winged helix DNA-binding protein</fullName>
    </submittedName>
</protein>
<comment type="caution">
    <text evidence="6">The sequence shown here is derived from an EMBL/GenBank/DDBJ whole genome shotgun (WGS) entry which is preliminary data.</text>
</comment>
<dbReference type="InterPro" id="IPR055166">
    <property type="entry name" value="Transc_reg_Sar_Rot_HTH"/>
</dbReference>
<keyword evidence="1" id="KW-0805">Transcription regulation</keyword>
<dbReference type="Proteomes" id="UP000460318">
    <property type="component" value="Unassembled WGS sequence"/>
</dbReference>
<sequence>MEEKDWGLLEEADWHFRKLVRRFVKERDKIAIEGISLPGMLILNTIMRDGEQRLGDLAEQLDFTSGAITAICDKLESLGYAIRKRSDTDRRTVSLDITDSGKEMICRNRSGTYMIETIFGAFTEAELKVQIDHFKRLHEHLEGFAEAVLQQARSSSEEAAVNPESRLHKAKRSNQFLSY</sequence>
<keyword evidence="7" id="KW-1185">Reference proteome</keyword>
<evidence type="ECO:0000256" key="2">
    <source>
        <dbReference type="ARBA" id="ARBA00023125"/>
    </source>
</evidence>
<dbReference type="InterPro" id="IPR036388">
    <property type="entry name" value="WH-like_DNA-bd_sf"/>
</dbReference>
<evidence type="ECO:0000256" key="3">
    <source>
        <dbReference type="ARBA" id="ARBA00023163"/>
    </source>
</evidence>
<dbReference type="SMART" id="SM00347">
    <property type="entry name" value="HTH_MARR"/>
    <property type="match status" value="1"/>
</dbReference>
<dbReference type="Pfam" id="PF22381">
    <property type="entry name" value="Staph_reg_Sar_Rot"/>
    <property type="match status" value="1"/>
</dbReference>
<gene>
    <name evidence="6" type="ORF">GRF59_04390</name>
</gene>
<feature type="domain" description="HTH marR-type" evidence="5">
    <location>
        <begin position="1"/>
        <end position="139"/>
    </location>
</feature>
<proteinExistence type="predicted"/>
<dbReference type="RefSeq" id="WP_160496424.1">
    <property type="nucleotide sequence ID" value="NZ_WUBI01000001.1"/>
</dbReference>
<dbReference type="InterPro" id="IPR039422">
    <property type="entry name" value="MarR/SlyA-like"/>
</dbReference>
<reference evidence="6 7" key="1">
    <citation type="submission" date="2019-12" db="EMBL/GenBank/DDBJ databases">
        <title>Paenibacillus sp. nov., an endophytic bacterium isolated from the stem of Dendrobium.</title>
        <authorList>
            <person name="Zhao R."/>
        </authorList>
    </citation>
    <scope>NUCLEOTIDE SEQUENCE [LARGE SCALE GENOMIC DNA]</scope>
    <source>
        <strain evidence="6 7">HJL G12</strain>
    </source>
</reference>
<dbReference type="InterPro" id="IPR000835">
    <property type="entry name" value="HTH_MarR-typ"/>
</dbReference>
<dbReference type="EMBL" id="WUBI01000001">
    <property type="protein sequence ID" value="MWV42858.1"/>
    <property type="molecule type" value="Genomic_DNA"/>
</dbReference>
<dbReference type="GO" id="GO:0006950">
    <property type="term" value="P:response to stress"/>
    <property type="evidence" value="ECO:0007669"/>
    <property type="project" value="TreeGrafter"/>
</dbReference>